<keyword evidence="6 7" id="KW-0472">Membrane</keyword>
<evidence type="ECO:0000256" key="3">
    <source>
        <dbReference type="ARBA" id="ARBA00022475"/>
    </source>
</evidence>
<dbReference type="PANTHER" id="PTHR43163">
    <property type="entry name" value="DIPEPTIDE TRANSPORT SYSTEM PERMEASE PROTEIN DPPB-RELATED"/>
    <property type="match status" value="1"/>
</dbReference>
<evidence type="ECO:0000256" key="2">
    <source>
        <dbReference type="ARBA" id="ARBA00022448"/>
    </source>
</evidence>
<feature type="transmembrane region" description="Helical" evidence="7">
    <location>
        <begin position="118"/>
        <end position="138"/>
    </location>
</feature>
<gene>
    <name evidence="9" type="ORF">CA984_40835</name>
</gene>
<evidence type="ECO:0000256" key="6">
    <source>
        <dbReference type="ARBA" id="ARBA00023136"/>
    </source>
</evidence>
<protein>
    <submittedName>
        <fullName evidence="9">ABC transporter permease</fullName>
    </submittedName>
</protein>
<comment type="similarity">
    <text evidence="7">Belongs to the binding-protein-dependent transport system permease family.</text>
</comment>
<keyword evidence="2 7" id="KW-0813">Transport</keyword>
<keyword evidence="3" id="KW-1003">Cell membrane</keyword>
<evidence type="ECO:0000259" key="8">
    <source>
        <dbReference type="PROSITE" id="PS50928"/>
    </source>
</evidence>
<comment type="subcellular location">
    <subcellularLocation>
        <location evidence="1 7">Cell membrane</location>
        <topology evidence="1 7">Multi-pass membrane protein</topology>
    </subcellularLocation>
</comment>
<dbReference type="EMBL" id="NGFP01000348">
    <property type="protein sequence ID" value="OUC83334.1"/>
    <property type="molecule type" value="Genomic_DNA"/>
</dbReference>
<dbReference type="Gene3D" id="1.10.3720.10">
    <property type="entry name" value="MetI-like"/>
    <property type="match status" value="1"/>
</dbReference>
<dbReference type="PANTHER" id="PTHR43163:SF6">
    <property type="entry name" value="DIPEPTIDE TRANSPORT SYSTEM PERMEASE PROTEIN DPPB-RELATED"/>
    <property type="match status" value="1"/>
</dbReference>
<dbReference type="CDD" id="cd06261">
    <property type="entry name" value="TM_PBP2"/>
    <property type="match status" value="1"/>
</dbReference>
<keyword evidence="4 7" id="KW-0812">Transmembrane</keyword>
<dbReference type="SUPFAM" id="SSF161098">
    <property type="entry name" value="MetI-like"/>
    <property type="match status" value="1"/>
</dbReference>
<dbReference type="RefSeq" id="WP_086578714.1">
    <property type="nucleotide sequence ID" value="NZ_NGFP01000348.1"/>
</dbReference>
<dbReference type="InterPro" id="IPR035906">
    <property type="entry name" value="MetI-like_sf"/>
</dbReference>
<evidence type="ECO:0000256" key="1">
    <source>
        <dbReference type="ARBA" id="ARBA00004651"/>
    </source>
</evidence>
<feature type="transmembrane region" description="Helical" evidence="7">
    <location>
        <begin position="25"/>
        <end position="46"/>
    </location>
</feature>
<accession>A0A243QNM4</accession>
<feature type="transmembrane region" description="Helical" evidence="7">
    <location>
        <begin position="243"/>
        <end position="269"/>
    </location>
</feature>
<evidence type="ECO:0000256" key="7">
    <source>
        <dbReference type="RuleBase" id="RU363032"/>
    </source>
</evidence>
<organism evidence="9 10">
    <name type="scientific">Streptosporangium minutum</name>
    <dbReference type="NCBI Taxonomy" id="569862"/>
    <lineage>
        <taxon>Bacteria</taxon>
        <taxon>Bacillati</taxon>
        <taxon>Actinomycetota</taxon>
        <taxon>Actinomycetes</taxon>
        <taxon>Streptosporangiales</taxon>
        <taxon>Streptosporangiaceae</taxon>
        <taxon>Streptosporangium</taxon>
    </lineage>
</organism>
<keyword evidence="5 7" id="KW-1133">Transmembrane helix</keyword>
<dbReference type="PROSITE" id="PS50928">
    <property type="entry name" value="ABC_TM1"/>
    <property type="match status" value="1"/>
</dbReference>
<reference evidence="9 10" key="1">
    <citation type="submission" date="2017-05" db="EMBL/GenBank/DDBJ databases">
        <title>Biotechnological potential of actinobacteria isolated from South African environments.</title>
        <authorList>
            <person name="Le Roes-Hill M."/>
            <person name="Prins A."/>
            <person name="Durrell K.A."/>
        </authorList>
    </citation>
    <scope>NUCLEOTIDE SEQUENCE [LARGE SCALE GENOMIC DNA]</scope>
    <source>
        <strain evidence="9">M26</strain>
    </source>
</reference>
<name>A0A243QNM4_9ACTN</name>
<dbReference type="InterPro" id="IPR000515">
    <property type="entry name" value="MetI-like"/>
</dbReference>
<evidence type="ECO:0000313" key="9">
    <source>
        <dbReference type="EMBL" id="OUC83334.1"/>
    </source>
</evidence>
<feature type="transmembrane region" description="Helical" evidence="7">
    <location>
        <begin position="150"/>
        <end position="173"/>
    </location>
</feature>
<feature type="transmembrane region" description="Helical" evidence="7">
    <location>
        <begin position="289"/>
        <end position="315"/>
    </location>
</feature>
<feature type="transmembrane region" description="Helical" evidence="7">
    <location>
        <begin position="185"/>
        <end position="204"/>
    </location>
</feature>
<keyword evidence="10" id="KW-1185">Reference proteome</keyword>
<comment type="caution">
    <text evidence="9">The sequence shown here is derived from an EMBL/GenBank/DDBJ whole genome shotgun (WGS) entry which is preliminary data.</text>
</comment>
<feature type="domain" description="ABC transmembrane type-1" evidence="8">
    <location>
        <begin position="112"/>
        <end position="312"/>
    </location>
</feature>
<dbReference type="GO" id="GO:0071916">
    <property type="term" value="F:dipeptide transmembrane transporter activity"/>
    <property type="evidence" value="ECO:0007669"/>
    <property type="project" value="TreeGrafter"/>
</dbReference>
<dbReference type="GO" id="GO:0005886">
    <property type="term" value="C:plasma membrane"/>
    <property type="evidence" value="ECO:0007669"/>
    <property type="project" value="UniProtKB-SubCell"/>
</dbReference>
<evidence type="ECO:0000256" key="5">
    <source>
        <dbReference type="ARBA" id="ARBA00022989"/>
    </source>
</evidence>
<dbReference type="Proteomes" id="UP000194761">
    <property type="component" value="Unassembled WGS sequence"/>
</dbReference>
<evidence type="ECO:0000256" key="4">
    <source>
        <dbReference type="ARBA" id="ARBA00022692"/>
    </source>
</evidence>
<sequence>MSTLTLTRRRGLAAAGWLGPVARRLGAGVAVLWAAATAAYVALLLVPGDTVDVLIADGLDTPERRAQIIAEWGLDRSALRQYGDYLTRLLHGDLGHSYLLQRGVGEVLSSQIGPTVRLALTAAAFGVALALVSALVTAGRGSWLSGLAGLSELVAVSVPPFMLGILLLVVFSFTLGWFPVSGDRGFASLVLPAVALGLQIAGVLGQVLREGLGRALEEPFAVTARSRGVTEWRLVARHALRHALLPAVTLTGWFTGVLLGGAIVVEAVFGRPGLGQVTVSAVAGKDMPVVMAIVLLSALVYVTVSTVVDLAYLAIDPRLRRSR</sequence>
<proteinExistence type="inferred from homology"/>
<dbReference type="Pfam" id="PF00528">
    <property type="entry name" value="BPD_transp_1"/>
    <property type="match status" value="1"/>
</dbReference>
<evidence type="ECO:0000313" key="10">
    <source>
        <dbReference type="Proteomes" id="UP000194761"/>
    </source>
</evidence>
<dbReference type="AlphaFoldDB" id="A0A243QNM4"/>